<reference evidence="3" key="2">
    <citation type="submission" date="2021-02" db="UniProtKB">
        <authorList>
            <consortium name="EnsemblMetazoa"/>
        </authorList>
    </citation>
    <scope>IDENTIFICATION</scope>
    <source>
        <strain evidence="3">JHB</strain>
    </source>
</reference>
<dbReference type="Proteomes" id="UP000002320">
    <property type="component" value="Unassembled WGS sequence"/>
</dbReference>
<organism>
    <name type="scientific">Culex quinquefasciatus</name>
    <name type="common">Southern house mosquito</name>
    <name type="synonym">Culex pungens</name>
    <dbReference type="NCBI Taxonomy" id="7176"/>
    <lineage>
        <taxon>Eukaryota</taxon>
        <taxon>Metazoa</taxon>
        <taxon>Ecdysozoa</taxon>
        <taxon>Arthropoda</taxon>
        <taxon>Hexapoda</taxon>
        <taxon>Insecta</taxon>
        <taxon>Pterygota</taxon>
        <taxon>Neoptera</taxon>
        <taxon>Endopterygota</taxon>
        <taxon>Diptera</taxon>
        <taxon>Nematocera</taxon>
        <taxon>Culicoidea</taxon>
        <taxon>Culicidae</taxon>
        <taxon>Culicinae</taxon>
        <taxon>Culicini</taxon>
        <taxon>Culex</taxon>
        <taxon>Culex</taxon>
    </lineage>
</organism>
<feature type="domain" description="F-box" evidence="1">
    <location>
        <begin position="13"/>
        <end position="47"/>
    </location>
</feature>
<dbReference type="EMBL" id="DS231932">
    <property type="protein sequence ID" value="EDS27501.1"/>
    <property type="molecule type" value="Genomic_DNA"/>
</dbReference>
<accession>B0WH50</accession>
<gene>
    <name evidence="3" type="primary">6038204</name>
    <name evidence="2" type="ORF">CpipJ_CPIJ006328</name>
</gene>
<keyword evidence="4" id="KW-1185">Reference proteome</keyword>
<dbReference type="Pfam" id="PF12937">
    <property type="entry name" value="F-box-like"/>
    <property type="match status" value="1"/>
</dbReference>
<dbReference type="VEuPathDB" id="VectorBase:CPIJ006328"/>
<evidence type="ECO:0000313" key="3">
    <source>
        <dbReference type="EnsemblMetazoa" id="CPIJ006328-PA"/>
    </source>
</evidence>
<dbReference type="Gene3D" id="1.20.1280.50">
    <property type="match status" value="1"/>
</dbReference>
<dbReference type="InterPro" id="IPR032675">
    <property type="entry name" value="LRR_dom_sf"/>
</dbReference>
<dbReference type="AlphaFoldDB" id="B0WH50"/>
<dbReference type="KEGG" id="cqu:CpipJ_CPIJ006328"/>
<dbReference type="OMA" id="PCEIERS"/>
<proteinExistence type="predicted"/>
<evidence type="ECO:0000313" key="2">
    <source>
        <dbReference type="EMBL" id="EDS27501.1"/>
    </source>
</evidence>
<dbReference type="InParanoid" id="B0WH50"/>
<dbReference type="HOGENOM" id="CLU_657654_0_0_1"/>
<sequence length="418" mass="47941">MSWGTATVIIPHVFEKIFGFLRKPEDRIMAALTCRQWEAVIFDSCHLSADIALSVIYERDDGCQRNVKPCEIERSNRRYRNVIVAPTACYDGRESYVNWDEAKEVVGMLDRRGPIEWAMIDGRFDEQIIATHALMGFGRVLCHLVELEVKLTLASYWDPHWEKTFQNLTGLRSVQITGGHGRVLNSVQKHCRGLERLVLEKFALTKPFEKLLDFPELKELVIDELDVSSTNLEIHYGVSEVTFPKLKHLTFLINVKASFHHLNLVPVRFVTPALESARVSDLLHSFVRIEAGPQLHHLTLNMAAFAPINYVRPSLFPNDLTSVSTITIEAEHLAPFVGMALVWTQRFCPNVTHLVLDQKLDPLILNQITEYVSTELPKIRKVTNNSNKFQPRRFSLKFKVNNALEDDQILTPDHLLYY</sequence>
<evidence type="ECO:0000259" key="1">
    <source>
        <dbReference type="Pfam" id="PF12937"/>
    </source>
</evidence>
<dbReference type="Gene3D" id="3.80.10.10">
    <property type="entry name" value="Ribonuclease Inhibitor"/>
    <property type="match status" value="1"/>
</dbReference>
<protein>
    <recommendedName>
        <fullName evidence="1">F-box domain-containing protein</fullName>
    </recommendedName>
</protein>
<dbReference type="InterPro" id="IPR001810">
    <property type="entry name" value="F-box_dom"/>
</dbReference>
<evidence type="ECO:0000313" key="4">
    <source>
        <dbReference type="Proteomes" id="UP000002320"/>
    </source>
</evidence>
<dbReference type="SUPFAM" id="SSF52047">
    <property type="entry name" value="RNI-like"/>
    <property type="match status" value="1"/>
</dbReference>
<reference evidence="2" key="1">
    <citation type="submission" date="2007-03" db="EMBL/GenBank/DDBJ databases">
        <title>Annotation of Culex pipiens quinquefasciatus.</title>
        <authorList>
            <consortium name="The Broad Institute Genome Sequencing Platform"/>
            <person name="Atkinson P.W."/>
            <person name="Hemingway J."/>
            <person name="Christensen B.M."/>
            <person name="Higgs S."/>
            <person name="Kodira C."/>
            <person name="Hannick L."/>
            <person name="Megy K."/>
            <person name="O'Leary S."/>
            <person name="Pearson M."/>
            <person name="Haas B.J."/>
            <person name="Mauceli E."/>
            <person name="Wortman J.R."/>
            <person name="Lee N.H."/>
            <person name="Guigo R."/>
            <person name="Stanke M."/>
            <person name="Alvarado L."/>
            <person name="Amedeo P."/>
            <person name="Antoine C.H."/>
            <person name="Arensburger P."/>
            <person name="Bidwell S.L."/>
            <person name="Crawford M."/>
            <person name="Camaro F."/>
            <person name="Devon K."/>
            <person name="Engels R."/>
            <person name="Hammond M."/>
            <person name="Howarth C."/>
            <person name="Koehrsen M."/>
            <person name="Lawson D."/>
            <person name="Montgomery P."/>
            <person name="Nene V."/>
            <person name="Nusbaum C."/>
            <person name="Puiu D."/>
            <person name="Romero-Severson J."/>
            <person name="Severson D.W."/>
            <person name="Shumway M."/>
            <person name="Sisk P."/>
            <person name="Stolte C."/>
            <person name="Zeng Q."/>
            <person name="Eisenstadt E."/>
            <person name="Fraser-Liggett C."/>
            <person name="Strausberg R."/>
            <person name="Galagan J."/>
            <person name="Birren B."/>
            <person name="Collins F.H."/>
        </authorList>
    </citation>
    <scope>NUCLEOTIDE SEQUENCE [LARGE SCALE GENOMIC DNA]</scope>
    <source>
        <strain evidence="2">JHB</strain>
    </source>
</reference>
<name>B0WH50_CULQU</name>
<dbReference type="eggNOG" id="ENOG502TB2Y">
    <property type="taxonomic scope" value="Eukaryota"/>
</dbReference>
<dbReference type="EnsemblMetazoa" id="CPIJ006328-RA">
    <property type="protein sequence ID" value="CPIJ006328-PA"/>
    <property type="gene ID" value="CPIJ006328"/>
</dbReference>